<dbReference type="Proteomes" id="UP001500724">
    <property type="component" value="Unassembled WGS sequence"/>
</dbReference>
<dbReference type="EMBL" id="BAAAGU010000071">
    <property type="protein sequence ID" value="GAA0666727.1"/>
    <property type="molecule type" value="Genomic_DNA"/>
</dbReference>
<protein>
    <submittedName>
        <fullName evidence="1">Uncharacterized protein</fullName>
    </submittedName>
</protein>
<name>A0ABP3SW88_9ACTN</name>
<proteinExistence type="predicted"/>
<reference evidence="2" key="1">
    <citation type="journal article" date="2019" name="Int. J. Syst. Evol. Microbiol.">
        <title>The Global Catalogue of Microorganisms (GCM) 10K type strain sequencing project: providing services to taxonomists for standard genome sequencing and annotation.</title>
        <authorList>
            <consortium name="The Broad Institute Genomics Platform"/>
            <consortium name="The Broad Institute Genome Sequencing Center for Infectious Disease"/>
            <person name="Wu L."/>
            <person name="Ma J."/>
        </authorList>
    </citation>
    <scope>NUCLEOTIDE SEQUENCE [LARGE SCALE GENOMIC DNA]</scope>
    <source>
        <strain evidence="2">JCM 10367</strain>
    </source>
</reference>
<evidence type="ECO:0000313" key="2">
    <source>
        <dbReference type="Proteomes" id="UP001500724"/>
    </source>
</evidence>
<evidence type="ECO:0000313" key="1">
    <source>
        <dbReference type="EMBL" id="GAA0666727.1"/>
    </source>
</evidence>
<keyword evidence="2" id="KW-1185">Reference proteome</keyword>
<dbReference type="RefSeq" id="WP_344006526.1">
    <property type="nucleotide sequence ID" value="NZ_BAAAGU010000071.1"/>
</dbReference>
<sequence length="86" mass="8615">MGEPRRLGFDTATGKTAYALTEPGGLLDGIADITALQTAAAWHVLAAAMVEGGQLSGDEAASVLAHVTEALGAVLPIAARVIDDAT</sequence>
<gene>
    <name evidence="1" type="ORF">GCM10009535_53180</name>
</gene>
<accession>A0ABP3SW88</accession>
<organism evidence="1 2">
    <name type="scientific">Streptomyces thermocarboxydovorans</name>
    <dbReference type="NCBI Taxonomy" id="59298"/>
    <lineage>
        <taxon>Bacteria</taxon>
        <taxon>Bacillati</taxon>
        <taxon>Actinomycetota</taxon>
        <taxon>Actinomycetes</taxon>
        <taxon>Kitasatosporales</taxon>
        <taxon>Streptomycetaceae</taxon>
        <taxon>Streptomyces</taxon>
    </lineage>
</organism>
<comment type="caution">
    <text evidence="1">The sequence shown here is derived from an EMBL/GenBank/DDBJ whole genome shotgun (WGS) entry which is preliminary data.</text>
</comment>